<gene>
    <name evidence="2" type="ORF">FB390_5653</name>
</gene>
<dbReference type="SMART" id="SM00894">
    <property type="entry name" value="Excalibur"/>
    <property type="match status" value="1"/>
</dbReference>
<keyword evidence="3" id="KW-1185">Reference proteome</keyword>
<dbReference type="EMBL" id="VFPG01000002">
    <property type="protein sequence ID" value="TQM25499.1"/>
    <property type="molecule type" value="Genomic_DNA"/>
</dbReference>
<name>A0A543EVB6_9NOCA</name>
<evidence type="ECO:0000259" key="1">
    <source>
        <dbReference type="SMART" id="SM00894"/>
    </source>
</evidence>
<accession>A0A543EVB6</accession>
<dbReference type="Proteomes" id="UP000316331">
    <property type="component" value="Unassembled WGS sequence"/>
</dbReference>
<dbReference type="Pfam" id="PF05901">
    <property type="entry name" value="Excalibur"/>
    <property type="match status" value="1"/>
</dbReference>
<evidence type="ECO:0000313" key="3">
    <source>
        <dbReference type="Proteomes" id="UP000316331"/>
    </source>
</evidence>
<comment type="caution">
    <text evidence="2">The sequence shown here is derived from an EMBL/GenBank/DDBJ whole genome shotgun (WGS) entry which is preliminary data.</text>
</comment>
<organism evidence="2 3">
    <name type="scientific">Nocardia bhagyanarayanae</name>
    <dbReference type="NCBI Taxonomy" id="1215925"/>
    <lineage>
        <taxon>Bacteria</taxon>
        <taxon>Bacillati</taxon>
        <taxon>Actinomycetota</taxon>
        <taxon>Actinomycetes</taxon>
        <taxon>Mycobacteriales</taxon>
        <taxon>Nocardiaceae</taxon>
        <taxon>Nocardia</taxon>
    </lineage>
</organism>
<dbReference type="OrthoDB" id="4563202at2"/>
<feature type="domain" description="Excalibur calcium-binding" evidence="1">
    <location>
        <begin position="50"/>
        <end position="89"/>
    </location>
</feature>
<proteinExistence type="predicted"/>
<protein>
    <submittedName>
        <fullName evidence="2">Excalibur calcium-binding domain-containing protein</fullName>
    </submittedName>
</protein>
<sequence length="98" mass="10219">MRNSRPVVLVVGLLLIAVLAVSVTGCGSSKKRRHSSSGPVATATTTSAAAFRNCEDAWAAGKAPLRRQDPGYSVQLDRLDGKEDGVACLVRPTTAPRG</sequence>
<dbReference type="AlphaFoldDB" id="A0A543EVB6"/>
<dbReference type="PROSITE" id="PS51257">
    <property type="entry name" value="PROKAR_LIPOPROTEIN"/>
    <property type="match status" value="1"/>
</dbReference>
<dbReference type="InterPro" id="IPR008613">
    <property type="entry name" value="Excalibur_Ca-bd_domain"/>
</dbReference>
<evidence type="ECO:0000313" key="2">
    <source>
        <dbReference type="EMBL" id="TQM25499.1"/>
    </source>
</evidence>
<dbReference type="RefSeq" id="WP_141812210.1">
    <property type="nucleotide sequence ID" value="NZ_VFPG01000002.1"/>
</dbReference>
<reference evidence="2 3" key="1">
    <citation type="submission" date="2019-06" db="EMBL/GenBank/DDBJ databases">
        <title>Sequencing the genomes of 1000 actinobacteria strains.</title>
        <authorList>
            <person name="Klenk H.-P."/>
        </authorList>
    </citation>
    <scope>NUCLEOTIDE SEQUENCE [LARGE SCALE GENOMIC DNA]</scope>
    <source>
        <strain evidence="2 3">DSM 103495</strain>
    </source>
</reference>